<reference evidence="7 8" key="1">
    <citation type="journal article" date="2019" name="Mol. Biol. Evol.">
        <title>Blast fungal genomes show frequent chromosomal changes, gene gains and losses, and effector gene turnover.</title>
        <authorList>
            <person name="Gomez Luciano L.B."/>
            <person name="Jason Tsai I."/>
            <person name="Chuma I."/>
            <person name="Tosa Y."/>
            <person name="Chen Y.H."/>
            <person name="Li J.Y."/>
            <person name="Li M.Y."/>
            <person name="Jade Lu M.Y."/>
            <person name="Nakayashiki H."/>
            <person name="Li W.H."/>
        </authorList>
    </citation>
    <scope>NUCLEOTIDE SEQUENCE [LARGE SCALE GENOMIC DNA]</scope>
    <source>
        <strain evidence="7">MZ5-1-6</strain>
    </source>
</reference>
<dbReference type="InterPro" id="IPR050494">
    <property type="entry name" value="Ser_Thr_dual-spec_kinase"/>
</dbReference>
<name>A0A4P7NVT1_PYROR</name>
<accession>A0A4P7NVT1</accession>
<dbReference type="AlphaFoldDB" id="A0A4P7NVT1"/>
<keyword evidence="4" id="KW-0418">Kinase</keyword>
<evidence type="ECO:0000256" key="4">
    <source>
        <dbReference type="ARBA" id="ARBA00022777"/>
    </source>
</evidence>
<organism evidence="7 8">
    <name type="scientific">Pyricularia oryzae</name>
    <name type="common">Rice blast fungus</name>
    <name type="synonym">Magnaporthe oryzae</name>
    <dbReference type="NCBI Taxonomy" id="318829"/>
    <lineage>
        <taxon>Eukaryota</taxon>
        <taxon>Fungi</taxon>
        <taxon>Dikarya</taxon>
        <taxon>Ascomycota</taxon>
        <taxon>Pezizomycotina</taxon>
        <taxon>Sordariomycetes</taxon>
        <taxon>Sordariomycetidae</taxon>
        <taxon>Magnaporthales</taxon>
        <taxon>Pyriculariaceae</taxon>
        <taxon>Pyricularia</taxon>
    </lineage>
</organism>
<evidence type="ECO:0000256" key="3">
    <source>
        <dbReference type="ARBA" id="ARBA00022741"/>
    </source>
</evidence>
<feature type="domain" description="Protein kinase" evidence="6">
    <location>
        <begin position="1"/>
        <end position="200"/>
    </location>
</feature>
<evidence type="ECO:0000256" key="1">
    <source>
        <dbReference type="ARBA" id="ARBA00022527"/>
    </source>
</evidence>
<dbReference type="Proteomes" id="UP000294847">
    <property type="component" value="Chromosome 7"/>
</dbReference>
<evidence type="ECO:0000256" key="5">
    <source>
        <dbReference type="ARBA" id="ARBA00022840"/>
    </source>
</evidence>
<gene>
    <name evidence="7" type="ORF">PoMZ_13613</name>
</gene>
<dbReference type="Pfam" id="PF00069">
    <property type="entry name" value="Pkinase"/>
    <property type="match status" value="1"/>
</dbReference>
<keyword evidence="5" id="KW-0067">ATP-binding</keyword>
<keyword evidence="2" id="KW-0808">Transferase</keyword>
<proteinExistence type="predicted"/>
<dbReference type="PROSITE" id="PS50011">
    <property type="entry name" value="PROTEIN_KINASE_DOM"/>
    <property type="match status" value="1"/>
</dbReference>
<dbReference type="EMBL" id="CP034210">
    <property type="protein sequence ID" value="QBZ66630.1"/>
    <property type="molecule type" value="Genomic_DNA"/>
</dbReference>
<dbReference type="Gene3D" id="1.10.510.10">
    <property type="entry name" value="Transferase(Phosphotransferase) domain 1"/>
    <property type="match status" value="1"/>
</dbReference>
<evidence type="ECO:0000313" key="7">
    <source>
        <dbReference type="EMBL" id="QBZ66630.1"/>
    </source>
</evidence>
<feature type="non-terminal residue" evidence="7">
    <location>
        <position position="1"/>
    </location>
</feature>
<evidence type="ECO:0000259" key="6">
    <source>
        <dbReference type="PROSITE" id="PS50011"/>
    </source>
</evidence>
<dbReference type="SMART" id="SM00220">
    <property type="entry name" value="S_TKc"/>
    <property type="match status" value="1"/>
</dbReference>
<dbReference type="InterPro" id="IPR000719">
    <property type="entry name" value="Prot_kinase_dom"/>
</dbReference>
<dbReference type="PANTHER" id="PTHR24058">
    <property type="entry name" value="DUAL SPECIFICITY PROTEIN KINASE"/>
    <property type="match status" value="1"/>
</dbReference>
<protein>
    <recommendedName>
        <fullName evidence="6">Protein kinase domain-containing protein</fullName>
    </recommendedName>
</protein>
<dbReference type="GO" id="GO:0004674">
    <property type="term" value="F:protein serine/threonine kinase activity"/>
    <property type="evidence" value="ECO:0007669"/>
    <property type="project" value="UniProtKB-KW"/>
</dbReference>
<evidence type="ECO:0000256" key="2">
    <source>
        <dbReference type="ARBA" id="ARBA00022679"/>
    </source>
</evidence>
<keyword evidence="1" id="KW-0723">Serine/threonine-protein kinase</keyword>
<dbReference type="GO" id="GO:0005524">
    <property type="term" value="F:ATP binding"/>
    <property type="evidence" value="ECO:0007669"/>
    <property type="project" value="UniProtKB-KW"/>
</dbReference>
<evidence type="ECO:0000313" key="8">
    <source>
        <dbReference type="Proteomes" id="UP000294847"/>
    </source>
</evidence>
<sequence length="201" mass="22250">SCFSPLKKLGKVHTDINPNNILLSSTVTSGDLIKICDLGVMMDEGYTNHRLQSLPCRAPEVWKGQGVSHASEVWSVGVTLAHWLLGRAIFGADDKIIVGHTEAWCIAKIQRLVGQFDVYTGQEEIEEEFDVAANLLGMELDKAHGKLQGKLINAGSLRQELERIENPPIAPELIDFIESLLVLDETKRPTAEEALRHPFLT</sequence>
<dbReference type="SUPFAM" id="SSF56112">
    <property type="entry name" value="Protein kinase-like (PK-like)"/>
    <property type="match status" value="1"/>
</dbReference>
<dbReference type="InterPro" id="IPR011009">
    <property type="entry name" value="Kinase-like_dom_sf"/>
</dbReference>
<keyword evidence="3" id="KW-0547">Nucleotide-binding</keyword>